<dbReference type="EMBL" id="HACG01041510">
    <property type="protein sequence ID" value="CEK88375.1"/>
    <property type="molecule type" value="Transcribed_RNA"/>
</dbReference>
<dbReference type="AlphaFoldDB" id="A0A0B7B8G4"/>
<sequence length="74" mass="8489">MRSSINLQLLNIYIGRHTVVFLTCMISTPRSRKWPCLQTPLSELCSQCKHCHAGDIISLWNTSDVTNKLFIIIK</sequence>
<gene>
    <name evidence="1" type="primary">ORF164951</name>
</gene>
<protein>
    <submittedName>
        <fullName evidence="1">Uncharacterized protein</fullName>
    </submittedName>
</protein>
<accession>A0A0B7B8G4</accession>
<evidence type="ECO:0000313" key="1">
    <source>
        <dbReference type="EMBL" id="CEK88375.1"/>
    </source>
</evidence>
<organism evidence="1">
    <name type="scientific">Arion vulgaris</name>
    <dbReference type="NCBI Taxonomy" id="1028688"/>
    <lineage>
        <taxon>Eukaryota</taxon>
        <taxon>Metazoa</taxon>
        <taxon>Spiralia</taxon>
        <taxon>Lophotrochozoa</taxon>
        <taxon>Mollusca</taxon>
        <taxon>Gastropoda</taxon>
        <taxon>Heterobranchia</taxon>
        <taxon>Euthyneura</taxon>
        <taxon>Panpulmonata</taxon>
        <taxon>Eupulmonata</taxon>
        <taxon>Stylommatophora</taxon>
        <taxon>Helicina</taxon>
        <taxon>Arionoidea</taxon>
        <taxon>Arionidae</taxon>
        <taxon>Arion</taxon>
    </lineage>
</organism>
<name>A0A0B7B8G4_9EUPU</name>
<reference evidence="1" key="1">
    <citation type="submission" date="2014-12" db="EMBL/GenBank/DDBJ databases">
        <title>Insight into the proteome of Arion vulgaris.</title>
        <authorList>
            <person name="Aradska J."/>
            <person name="Bulat T."/>
            <person name="Smidak R."/>
            <person name="Sarate P."/>
            <person name="Gangsoo J."/>
            <person name="Sialana F."/>
            <person name="Bilban M."/>
            <person name="Lubec G."/>
        </authorList>
    </citation>
    <scope>NUCLEOTIDE SEQUENCE</scope>
    <source>
        <tissue evidence="1">Skin</tissue>
    </source>
</reference>
<feature type="non-terminal residue" evidence="1">
    <location>
        <position position="74"/>
    </location>
</feature>
<proteinExistence type="predicted"/>